<keyword evidence="1" id="KW-0175">Coiled coil</keyword>
<feature type="coiled-coil region" evidence="1">
    <location>
        <begin position="80"/>
        <end position="107"/>
    </location>
</feature>
<organism evidence="3 4">
    <name type="scientific">Apolygus lucorum</name>
    <name type="common">Small green plant bug</name>
    <name type="synonym">Lygocoris lucorum</name>
    <dbReference type="NCBI Taxonomy" id="248454"/>
    <lineage>
        <taxon>Eukaryota</taxon>
        <taxon>Metazoa</taxon>
        <taxon>Ecdysozoa</taxon>
        <taxon>Arthropoda</taxon>
        <taxon>Hexapoda</taxon>
        <taxon>Insecta</taxon>
        <taxon>Pterygota</taxon>
        <taxon>Neoptera</taxon>
        <taxon>Paraneoptera</taxon>
        <taxon>Hemiptera</taxon>
        <taxon>Heteroptera</taxon>
        <taxon>Panheteroptera</taxon>
        <taxon>Cimicomorpha</taxon>
        <taxon>Miridae</taxon>
        <taxon>Mirini</taxon>
        <taxon>Apolygus</taxon>
    </lineage>
</organism>
<sequence length="307" mass="34040">MSDTPKFNKPIDQYFTPKSANTGVKRTRSSPDLDTPSKKQVHEMSTLSEDTVNLLMTKFGNMMDVKLMEATKDLVKKSDLNELTTKMSQIEHENANLKQEIFQLRTELLERDRRLDFIDSAIRRENLIFYGITHDGTGDLAAIVQNFVSQVLNVSRPVTIRDVIPLGGGRPNSGLLVKFGGFGDVSSILSSTKHLRGSNYGVSRDYPMPVRNARKHLFALKNQISQVKSSLKVVVRSDFMLVEGNRFTWSNTEGIRFKNEDGLSMLNSLVGANMKSFIEARMAADFAANGGGSGVIEAQSLNASSVL</sequence>
<evidence type="ECO:0000313" key="4">
    <source>
        <dbReference type="Proteomes" id="UP000466442"/>
    </source>
</evidence>
<dbReference type="EMBL" id="WIXP02000001">
    <property type="protein sequence ID" value="KAF6215760.1"/>
    <property type="molecule type" value="Genomic_DNA"/>
</dbReference>
<dbReference type="Proteomes" id="UP000466442">
    <property type="component" value="Linkage Group LG1"/>
</dbReference>
<dbReference type="OrthoDB" id="6628370at2759"/>
<reference evidence="3" key="1">
    <citation type="journal article" date="2021" name="Mol. Ecol. Resour.">
        <title>Apolygus lucorum genome provides insights into omnivorousness and mesophyll feeding.</title>
        <authorList>
            <person name="Liu Y."/>
            <person name="Liu H."/>
            <person name="Wang H."/>
            <person name="Huang T."/>
            <person name="Liu B."/>
            <person name="Yang B."/>
            <person name="Yin L."/>
            <person name="Li B."/>
            <person name="Zhang Y."/>
            <person name="Zhang S."/>
            <person name="Jiang F."/>
            <person name="Zhang X."/>
            <person name="Ren Y."/>
            <person name="Wang B."/>
            <person name="Wang S."/>
            <person name="Lu Y."/>
            <person name="Wu K."/>
            <person name="Fan W."/>
            <person name="Wang G."/>
        </authorList>
    </citation>
    <scope>NUCLEOTIDE SEQUENCE</scope>
    <source>
        <strain evidence="3">12Hb</strain>
    </source>
</reference>
<evidence type="ECO:0000256" key="1">
    <source>
        <dbReference type="SAM" id="Coils"/>
    </source>
</evidence>
<comment type="caution">
    <text evidence="3">The sequence shown here is derived from an EMBL/GenBank/DDBJ whole genome shotgun (WGS) entry which is preliminary data.</text>
</comment>
<dbReference type="AlphaFoldDB" id="A0A6A4KI88"/>
<accession>A0A6A4KI88</accession>
<evidence type="ECO:0000313" key="3">
    <source>
        <dbReference type="EMBL" id="KAF6215760.1"/>
    </source>
</evidence>
<protein>
    <submittedName>
        <fullName evidence="3">Uncharacterized protein</fullName>
    </submittedName>
</protein>
<gene>
    <name evidence="3" type="ORF">GE061_000093</name>
</gene>
<proteinExistence type="predicted"/>
<feature type="compositionally biased region" description="Basic and acidic residues" evidence="2">
    <location>
        <begin position="29"/>
        <end position="42"/>
    </location>
</feature>
<feature type="region of interest" description="Disordered" evidence="2">
    <location>
        <begin position="1"/>
        <end position="45"/>
    </location>
</feature>
<name>A0A6A4KI88_APOLU</name>
<evidence type="ECO:0000256" key="2">
    <source>
        <dbReference type="SAM" id="MobiDB-lite"/>
    </source>
</evidence>
<keyword evidence="4" id="KW-1185">Reference proteome</keyword>